<reference evidence="1 2" key="1">
    <citation type="submission" date="2016-10" db="EMBL/GenBank/DDBJ databases">
        <title>Evaluation of Human, Animal and Environmental Mycobacterium chelonae Isolates by Core Genome Phylogenomic Analysis, Targeted Gene Comparison, and Anti-microbial Susceptibility Patterns: A Tale of Mistaken Identities.</title>
        <authorList>
            <person name="Fogelson S.B."/>
            <person name="Camus A.C."/>
            <person name="Lorenz W."/>
            <person name="Vasireddy R."/>
            <person name="Vasireddy S."/>
            <person name="Smith T."/>
            <person name="Brown-Elliott B.A."/>
            <person name="Wallace R.J.Jr."/>
            <person name="Hasan N.A."/>
            <person name="Reischl U."/>
            <person name="Sanchez S."/>
        </authorList>
    </citation>
    <scope>NUCLEOTIDE SEQUENCE [LARGE SCALE GENOMIC DNA]</scope>
    <source>
        <strain evidence="1 2">24999</strain>
    </source>
</reference>
<protein>
    <submittedName>
        <fullName evidence="1">Uncharacterized protein</fullName>
    </submittedName>
</protein>
<sequence length="105" mass="11243">MAQREEDVVYVKTVATGSMEPVTISQWTNHGFNALIRDAMALFASTKGGTLSITGTPEYGRVTVAMRGECLMDMVWGRMTAGEARGDIAHIRRPERVPGAAASAG</sequence>
<name>A0A1S1JU80_9MYCO</name>
<dbReference type="AlphaFoldDB" id="A0A1S1JU80"/>
<gene>
    <name evidence="1" type="ORF">BKG61_27860</name>
</gene>
<organism evidence="1 2">
    <name type="scientific">Mycobacterium syngnathidarum</name>
    <dbReference type="NCBI Taxonomy" id="1908205"/>
    <lineage>
        <taxon>Bacteria</taxon>
        <taxon>Bacillati</taxon>
        <taxon>Actinomycetota</taxon>
        <taxon>Actinomycetes</taxon>
        <taxon>Mycobacteriales</taxon>
        <taxon>Mycobacteriaceae</taxon>
        <taxon>Mycobacterium</taxon>
    </lineage>
</organism>
<dbReference type="Proteomes" id="UP000179636">
    <property type="component" value="Unassembled WGS sequence"/>
</dbReference>
<keyword evidence="2" id="KW-1185">Reference proteome</keyword>
<dbReference type="EMBL" id="MLHV01000042">
    <property type="protein sequence ID" value="OHT88354.1"/>
    <property type="molecule type" value="Genomic_DNA"/>
</dbReference>
<dbReference type="OrthoDB" id="4762756at2"/>
<dbReference type="RefSeq" id="WP_070946959.1">
    <property type="nucleotide sequence ID" value="NZ_MLHV01000042.1"/>
</dbReference>
<evidence type="ECO:0000313" key="2">
    <source>
        <dbReference type="Proteomes" id="UP000179636"/>
    </source>
</evidence>
<accession>A0A1S1JU80</accession>
<comment type="caution">
    <text evidence="1">The sequence shown here is derived from an EMBL/GenBank/DDBJ whole genome shotgun (WGS) entry which is preliminary data.</text>
</comment>
<proteinExistence type="predicted"/>
<evidence type="ECO:0000313" key="1">
    <source>
        <dbReference type="EMBL" id="OHT88354.1"/>
    </source>
</evidence>